<gene>
    <name evidence="2" type="ORF">FHS89_003156</name>
</gene>
<accession>A0A840X165</accession>
<reference evidence="2 3" key="1">
    <citation type="submission" date="2020-08" db="EMBL/GenBank/DDBJ databases">
        <title>Genomic Encyclopedia of Type Strains, Phase IV (KMG-IV): sequencing the most valuable type-strain genomes for metagenomic binning, comparative biology and taxonomic classification.</title>
        <authorList>
            <person name="Goeker M."/>
        </authorList>
    </citation>
    <scope>NUCLEOTIDE SEQUENCE [LARGE SCALE GENOMIC DNA]</scope>
    <source>
        <strain evidence="2 3">DSM 103377</strain>
    </source>
</reference>
<dbReference type="InterPro" id="IPR011509">
    <property type="entry name" value="RtxA_toxin"/>
</dbReference>
<dbReference type="RefSeq" id="WP_184013068.1">
    <property type="nucleotide sequence ID" value="NZ_JACIJS010000013.1"/>
</dbReference>
<dbReference type="Gene3D" id="2.160.20.160">
    <property type="match status" value="1"/>
</dbReference>
<protein>
    <submittedName>
        <fullName evidence="2">Uncharacterized protein</fullName>
    </submittedName>
</protein>
<name>A0A840X165_9RHOB</name>
<dbReference type="InterPro" id="IPR001343">
    <property type="entry name" value="Hemolysn_Ca-bd"/>
</dbReference>
<sequence length="2935" mass="302754">MSRVKKAFKSAFKSIGYLVTGKYNGSNGNDTIVAIGFGGTIDAKAGNDTITVGGFKTTVNTGSGNDKVYGGSAHLKVNDTTGNLSVNGAAGYAEINKSHSGDIDFNGASGKTKITHHSNGRVRLRTAAFSNVVRHYGSTGDIDFAGVGARNDFFNRTSSGKIHFRGAGASNKMRLESTGHGTIDFGGAGAHNDIHAYGEAADIKFVGAGFANKVKNTAKRGNLTFTGAGASNVVERSGESGRLHFTGAGASNRVSAHFTHDNRINELKFTGAGLGNSVTLTGKRGKLEFVGAGASNTVRHKADYGDLSFTGAGASNRVERIGRHGTLSFVGAGLGNVVTASFSDDRSFNRLTFRGVGVGNVVTLSGARGHLDFGGGGGANIVTHTARHGNLDFVGIGAANILKRTGTTGDVDFTGAGYGNVITHHVGEGNLRFVGAGAANVIDYKVKKGALSFDGAGAANVIKVNFAEYHAANKVTFNGAGLGNVITLTGEGKRAETYMASERYLTMDGFTTIRFFGRSFRVPKMVTRTRQVERTRWVSATVGGGDIVFRGAGAANVITHSGKHGDVDFKGVGIGNVITLSGSTGDVRFEGGGGANVITSTVDQGDIDFTGVGAANVVTRLGVSGNVTMNALGYGNVLTVGLSGAEGNSIRFNGGGGANIITLFGTSGATRKVWVEEYYAETVTVQKEINGELHDVQETRQKSRMVEREVSAGPNTGAADIHFNGAGLYNVITHAAARGDVRFNGAGGANVITLTGEEGDIIFNGAGAANILTHTADHGNIDFKGAGLGNILTRVGKTGNIWFKGAGGANILTSTVDHGHIELIGIGSANILTRTGRTGTARLIGAGAANILTVNTTEHGKATLYGAGLGNVITATGGATDIEMRGAGGANIVTNASRTGKTDVIAAGYGNIVTHTSDGDMRAWVAGRGNIITNTGNGHSDVIAVGQANIVTLMDGGSDVKVLGQYNIVTAGKGYDRVLALGQYNLILTRGTETRERDEIVALGRMSIVDAGEGMKFLTGFASNPLDALKNISGLSDEAVSDTPAQDEPNTPVEAAPVAADTPNLLSVAMARQADYGIGADDGLEDVSEEDIAAARSSAMAGASSDGSDVLASAKSSVSAGMAAAEEAEQAAAAAEAEANGEEAASSDAEAQLSAQVTASASADPADADTSNTNLASGALPDGIQEEPSTSFVWSVLGAGFQWKRGDGVVQVVVGVLNVTFGSDGSDILIAGGKYNVVFGGKGDDVIIAGNPFSLARTAKTFINEVKSDNLATSWDRIKGALALTPENKKAAKQGAKSFSGAAAIGGEGNDTIILASDANFALTGTGNDTVIGLGKANVVVKEGWGNLNVGLAGLGNVVVHTGHGTSDTRRSRLTGLMLGRFNIAYAHKGVDVHGLVMMGEGNLVVSTGGGNVYAGMLGRGNVIVATGNGNDIVVQAGVWKGSLTNDASLSNMAFTLFTRVGDGNSAFGQYGDLNVAVKVGDGHVTGVAAGGQSVLVNVGDGTMSYIGLALEKNRGSWAVKVGDGDVNGLLISNPFEKGGRDVMANALGKGLSEADIASGKNKNILDSLGSILGTNALVQVGDGSFTGLAAGSQNVMVRVGSSDTSAPDAISNSDRVSNDLAELDAAGRIGNTVPNLEVNPQFLTNYDTKMFAAAFKGGNIMVDANPDAFKATGEGVNFAKDRERATSLLAHLRSQPGGDPNKAKLSLREFMTMQADGSHLATTNTIMGAINIPLPKAPGGAAAPAGQGPVDPDKPRGVYAEHDATGVTLANQLKADEVFHGRRNGQSTAERRGGTGGKNALVKLGNGDFIGVAVGLDTLGHAIQKNIETVTVARKVAKHEAGEVDKFITAQYGNGRLFQSNLDELTKRKIAEDYEHEMTIAREADYAKAMESGTSAVAELHANKDHQRNIIKNGASHTLYDQVRTEVKADMERDARKAIKAAKKGVPSQSQSALDALKSAGGNIITHVGHGNATMVAAGEFNLIVKVGLGSDQMIALGDKNIIIQMADPVTTQSLVETGNDVQVAIGTGNLIANMSGTSDDVMVALNPNGVLAIMKMMGALEPSRTTFDRTTYEAPKPKTFAEKHFPILLQSKKNLSDLKSFITNGGKGDKIKEKVSNSWGKFTKEARESFTLDAVKSVAKQLPFVSQAMAIGDGVQYMLNNISTANFIVGGRGSDVIVAFGSFNVVFGDNVADVLEFDVRSLVGAKMQSFSGLPFGLSNLVPFMKADLEVKTLNGDIGDLLGGLTPGVDGLPNIDPEGAGRTAAETWGNFASSSLFTNVYMPPIGSMITGTIAEITSGFAAIATRPDFVEFGDIKSPFANEDAELYGGGLTKVASQFEFISLIDFDDLLEKKNFREFLSDFKDNFPGLNYLNGDGDLMVMLGENNVGFGGFGNDIAVAVANMNLLTMGDGNDLAVVLGSDNRVTGDDGADILVAIGEQNLITGDNGNDIIIAAGSYNRVRGEEGEDIVVALGTKNLLFGGNGVDLMIGLGDRNLFYSGDGEDFIIAGGVQNVFNTGGGTDIIVNVGIASITQAGSGADYIQLGGSGNAAFGEVGNDTFITDIDTSHTMASGGSGDDRMETGGASNLFLGDEGNDTFVITDKLRGGNTASDARFGQFEPNDPIKPALLETDVIQIADAVTEGDPADVTALLNDVWFVRDGNDLRIETRATVDRSGLRLAGDITFDGYFAPDQRGALSGPPVEVMGANGVIGVLSAQDLDVVTGLGLTRTGDIHTGFLDGSSLNPAQADALAGIDLSHSVLTLTEQTSATRFSDGLADTVVIGGQGDNILSLSGLNATEDTIRIDGAAVQGAQADPTTIGDLLRDIGFVRSGDDLTIRSQAATGSGPQAGKVAGDVTLSDYFKLDGQSFLGADLELANDAGQVTDRFTAAKLHSLINEIAALPAPDMANTDTLTQDRFTSPLGASFAARPIAEFT</sequence>
<dbReference type="Pfam" id="PF00353">
    <property type="entry name" value="HemolysinCabind"/>
    <property type="match status" value="7"/>
</dbReference>
<dbReference type="Pfam" id="PF07634">
    <property type="entry name" value="RtxA"/>
    <property type="match status" value="13"/>
</dbReference>
<dbReference type="SUPFAM" id="SSF51120">
    <property type="entry name" value="beta-Roll"/>
    <property type="match status" value="4"/>
</dbReference>
<dbReference type="EMBL" id="JACIJS010000013">
    <property type="protein sequence ID" value="MBB5517110.1"/>
    <property type="molecule type" value="Genomic_DNA"/>
</dbReference>
<comment type="caution">
    <text evidence="2">The sequence shown here is derived from an EMBL/GenBank/DDBJ whole genome shotgun (WGS) entry which is preliminary data.</text>
</comment>
<organism evidence="2 3">
    <name type="scientific">Rubricella aquisinus</name>
    <dbReference type="NCBI Taxonomy" id="2028108"/>
    <lineage>
        <taxon>Bacteria</taxon>
        <taxon>Pseudomonadati</taxon>
        <taxon>Pseudomonadota</taxon>
        <taxon>Alphaproteobacteria</taxon>
        <taxon>Rhodobacterales</taxon>
        <taxon>Paracoccaceae</taxon>
        <taxon>Rubricella</taxon>
    </lineage>
</organism>
<feature type="compositionally biased region" description="Low complexity" evidence="1">
    <location>
        <begin position="1129"/>
        <end position="1174"/>
    </location>
</feature>
<keyword evidence="3" id="KW-1185">Reference proteome</keyword>
<feature type="region of interest" description="Disordered" evidence="1">
    <location>
        <begin position="1129"/>
        <end position="1182"/>
    </location>
</feature>
<evidence type="ECO:0000256" key="1">
    <source>
        <dbReference type="SAM" id="MobiDB-lite"/>
    </source>
</evidence>
<dbReference type="InterPro" id="IPR011049">
    <property type="entry name" value="Serralysin-like_metalloprot_C"/>
</dbReference>
<evidence type="ECO:0000313" key="2">
    <source>
        <dbReference type="EMBL" id="MBB5517110.1"/>
    </source>
</evidence>
<evidence type="ECO:0000313" key="3">
    <source>
        <dbReference type="Proteomes" id="UP000553766"/>
    </source>
</evidence>
<proteinExistence type="predicted"/>
<dbReference type="Proteomes" id="UP000553766">
    <property type="component" value="Unassembled WGS sequence"/>
</dbReference>
<dbReference type="GO" id="GO:0005509">
    <property type="term" value="F:calcium ion binding"/>
    <property type="evidence" value="ECO:0007669"/>
    <property type="project" value="InterPro"/>
</dbReference>